<proteinExistence type="predicted"/>
<dbReference type="PANTHER" id="PTHR33164">
    <property type="entry name" value="TRANSCRIPTIONAL REGULATOR, MARR FAMILY"/>
    <property type="match status" value="1"/>
</dbReference>
<reference evidence="2 3" key="1">
    <citation type="submission" date="2018-08" db="EMBL/GenBank/DDBJ databases">
        <title>Comamonas testosteroni strain SWCO2.</title>
        <authorList>
            <person name="Jiang N."/>
            <person name="Zhang X.Z."/>
        </authorList>
    </citation>
    <scope>NUCLEOTIDE SEQUENCE [LARGE SCALE GENOMIC DNA]</scope>
    <source>
        <strain evidence="2 3">SWCO2</strain>
    </source>
</reference>
<sequence length="146" mass="16743">MIPSVSVEIFEVLHELLHRFRARMRQSMESVHPSLTFNEVRILMHTGRRPGITQKDLVEHSHTDKAQMARMLAQLQEKGWLERSASAADKRVRCLQLSPAGEQLFEQLKAQRERVATQLLKDFPATQKDELLQLLKQALASTSAMD</sequence>
<dbReference type="SUPFAM" id="SSF46785">
    <property type="entry name" value="Winged helix' DNA-binding domain"/>
    <property type="match status" value="1"/>
</dbReference>
<protein>
    <submittedName>
        <fullName evidence="2">MarR family transcriptional regulator</fullName>
    </submittedName>
</protein>
<keyword evidence="3" id="KW-1185">Reference proteome</keyword>
<dbReference type="SMART" id="SM00347">
    <property type="entry name" value="HTH_MARR"/>
    <property type="match status" value="1"/>
</dbReference>
<dbReference type="PROSITE" id="PS50995">
    <property type="entry name" value="HTH_MARR_2"/>
    <property type="match status" value="1"/>
</dbReference>
<accession>A0A373FR72</accession>
<organism evidence="2 3">
    <name type="scientific">Comamonas testosteroni</name>
    <name type="common">Pseudomonas testosteroni</name>
    <dbReference type="NCBI Taxonomy" id="285"/>
    <lineage>
        <taxon>Bacteria</taxon>
        <taxon>Pseudomonadati</taxon>
        <taxon>Pseudomonadota</taxon>
        <taxon>Betaproteobacteria</taxon>
        <taxon>Burkholderiales</taxon>
        <taxon>Comamonadaceae</taxon>
        <taxon>Comamonas</taxon>
    </lineage>
</organism>
<dbReference type="Gene3D" id="1.10.10.10">
    <property type="entry name" value="Winged helix-like DNA-binding domain superfamily/Winged helix DNA-binding domain"/>
    <property type="match status" value="1"/>
</dbReference>
<gene>
    <name evidence="2" type="ORF">DZC30_05835</name>
</gene>
<dbReference type="Pfam" id="PF12802">
    <property type="entry name" value="MarR_2"/>
    <property type="match status" value="1"/>
</dbReference>
<dbReference type="InterPro" id="IPR036390">
    <property type="entry name" value="WH_DNA-bd_sf"/>
</dbReference>
<dbReference type="GO" id="GO:0006950">
    <property type="term" value="P:response to stress"/>
    <property type="evidence" value="ECO:0007669"/>
    <property type="project" value="TreeGrafter"/>
</dbReference>
<dbReference type="EMBL" id="QURR01000005">
    <property type="protein sequence ID" value="RGE46005.1"/>
    <property type="molecule type" value="Genomic_DNA"/>
</dbReference>
<dbReference type="OrthoDB" id="188700at2"/>
<comment type="caution">
    <text evidence="2">The sequence shown here is derived from an EMBL/GenBank/DDBJ whole genome shotgun (WGS) entry which is preliminary data.</text>
</comment>
<dbReference type="GO" id="GO:0003700">
    <property type="term" value="F:DNA-binding transcription factor activity"/>
    <property type="evidence" value="ECO:0007669"/>
    <property type="project" value="InterPro"/>
</dbReference>
<dbReference type="InterPro" id="IPR039422">
    <property type="entry name" value="MarR/SlyA-like"/>
</dbReference>
<name>A0A373FR72_COMTE</name>
<dbReference type="PANTHER" id="PTHR33164:SF57">
    <property type="entry name" value="MARR-FAMILY TRANSCRIPTIONAL REGULATOR"/>
    <property type="match status" value="1"/>
</dbReference>
<evidence type="ECO:0000259" key="1">
    <source>
        <dbReference type="PROSITE" id="PS50995"/>
    </source>
</evidence>
<evidence type="ECO:0000313" key="3">
    <source>
        <dbReference type="Proteomes" id="UP000261948"/>
    </source>
</evidence>
<evidence type="ECO:0000313" key="2">
    <source>
        <dbReference type="EMBL" id="RGE46005.1"/>
    </source>
</evidence>
<dbReference type="InterPro" id="IPR000835">
    <property type="entry name" value="HTH_MarR-typ"/>
</dbReference>
<dbReference type="InterPro" id="IPR036388">
    <property type="entry name" value="WH-like_DNA-bd_sf"/>
</dbReference>
<dbReference type="PRINTS" id="PR00598">
    <property type="entry name" value="HTHMARR"/>
</dbReference>
<dbReference type="Proteomes" id="UP000261948">
    <property type="component" value="Unassembled WGS sequence"/>
</dbReference>
<feature type="domain" description="HTH marR-type" evidence="1">
    <location>
        <begin position="6"/>
        <end position="140"/>
    </location>
</feature>
<dbReference type="AlphaFoldDB" id="A0A373FR72"/>